<dbReference type="Proteomes" id="UP000189739">
    <property type="component" value="Unassembled WGS sequence"/>
</dbReference>
<feature type="domain" description="Glycosyl transferase family 1" evidence="1">
    <location>
        <begin position="194"/>
        <end position="350"/>
    </location>
</feature>
<proteinExistence type="predicted"/>
<dbReference type="Pfam" id="PF00534">
    <property type="entry name" value="Glycos_transf_1"/>
    <property type="match status" value="1"/>
</dbReference>
<dbReference type="PANTHER" id="PTHR12526">
    <property type="entry name" value="GLYCOSYLTRANSFERASE"/>
    <property type="match status" value="1"/>
</dbReference>
<dbReference type="EMBL" id="MBTF01000034">
    <property type="protein sequence ID" value="OOQ58070.1"/>
    <property type="molecule type" value="Genomic_DNA"/>
</dbReference>
<accession>A0A1S9PAS6</accession>
<protein>
    <recommendedName>
        <fullName evidence="1">Glycosyl transferase family 1 domain-containing protein</fullName>
    </recommendedName>
</protein>
<name>A0A1S9PAS6_9SPHI</name>
<dbReference type="CDD" id="cd03801">
    <property type="entry name" value="GT4_PimA-like"/>
    <property type="match status" value="1"/>
</dbReference>
<dbReference type="RefSeq" id="WP_078349798.1">
    <property type="nucleotide sequence ID" value="NZ_MBTF01000034.1"/>
</dbReference>
<evidence type="ECO:0000313" key="2">
    <source>
        <dbReference type="EMBL" id="OOQ58070.1"/>
    </source>
</evidence>
<dbReference type="SUPFAM" id="SSF53756">
    <property type="entry name" value="UDP-Glycosyltransferase/glycogen phosphorylase"/>
    <property type="match status" value="1"/>
</dbReference>
<gene>
    <name evidence="2" type="ORF">BC343_10445</name>
</gene>
<evidence type="ECO:0000259" key="1">
    <source>
        <dbReference type="Pfam" id="PF00534"/>
    </source>
</evidence>
<dbReference type="OrthoDB" id="7560678at2"/>
<reference evidence="2 3" key="1">
    <citation type="submission" date="2016-07" db="EMBL/GenBank/DDBJ databases">
        <title>Genomic analysis of zinc-resistant bacterium Mucilaginibacter pedocola TBZ30.</title>
        <authorList>
            <person name="Huang J."/>
            <person name="Tang J."/>
        </authorList>
    </citation>
    <scope>NUCLEOTIDE SEQUENCE [LARGE SCALE GENOMIC DNA]</scope>
    <source>
        <strain evidence="2 3">TBZ30</strain>
    </source>
</reference>
<evidence type="ECO:0000313" key="3">
    <source>
        <dbReference type="Proteomes" id="UP000189739"/>
    </source>
</evidence>
<keyword evidence="3" id="KW-1185">Reference proteome</keyword>
<dbReference type="Gene3D" id="3.40.50.2000">
    <property type="entry name" value="Glycogen Phosphorylase B"/>
    <property type="match status" value="2"/>
</dbReference>
<organism evidence="2 3">
    <name type="scientific">Mucilaginibacter pedocola</name>
    <dbReference type="NCBI Taxonomy" id="1792845"/>
    <lineage>
        <taxon>Bacteria</taxon>
        <taxon>Pseudomonadati</taxon>
        <taxon>Bacteroidota</taxon>
        <taxon>Sphingobacteriia</taxon>
        <taxon>Sphingobacteriales</taxon>
        <taxon>Sphingobacteriaceae</taxon>
        <taxon>Mucilaginibacter</taxon>
    </lineage>
</organism>
<comment type="caution">
    <text evidence="2">The sequence shown here is derived from an EMBL/GenBank/DDBJ whole genome shotgun (WGS) entry which is preliminary data.</text>
</comment>
<sequence length="370" mass="42001">MKKHIIITKLYEFGGSNTHLETLIEYHGPANVILVLQSDEQLAYLGKIKGAENAQVQVRQNIHPFAHLQYKFTTNVKEFFLIVWSVLMIQAMSIKNGFADVTICATEPERHLYMLWMPLSRVYYILHTTPANRYTPLTPYTCNRMLGTRKKLVTVSNANKNTVCQNWEIQPQKQRFVYVVYNCLRNDAEPLANNPETKENKTVTTLGQVIAYKNPDTWLEVAKQVTTARPQVNFEWLGNGPLLDEYKQVTNGNNRIAFKGLVTQPGEYLKQASIYYQPSLYETHGIAVVEAMSYALPCVVSNTGGMPESVEDNYNGLLVGATDVTGHVNAILKLIDNESVARQYGDNSRKKYLEMFTYQAFTGAMDKIYA</sequence>
<dbReference type="STRING" id="1792845.BC343_10445"/>
<dbReference type="InterPro" id="IPR001296">
    <property type="entry name" value="Glyco_trans_1"/>
</dbReference>
<dbReference type="GO" id="GO:0016757">
    <property type="term" value="F:glycosyltransferase activity"/>
    <property type="evidence" value="ECO:0007669"/>
    <property type="project" value="InterPro"/>
</dbReference>
<dbReference type="AlphaFoldDB" id="A0A1S9PAS6"/>
<dbReference type="PANTHER" id="PTHR12526:SF630">
    <property type="entry name" value="GLYCOSYLTRANSFERASE"/>
    <property type="match status" value="1"/>
</dbReference>